<evidence type="ECO:0000256" key="1">
    <source>
        <dbReference type="SAM" id="SignalP"/>
    </source>
</evidence>
<protein>
    <submittedName>
        <fullName evidence="2">Uncharacterized protein</fullName>
    </submittedName>
</protein>
<reference evidence="2" key="1">
    <citation type="journal article" date="2008" name="BMC Genomics">
        <title>Analysis of 4,664 high-quality sequence-finished poplar full-length cDNA clones and their utility for the discovery of genes responding to insect feeding.</title>
        <authorList>
            <person name="Ralph S.G."/>
            <person name="Chun H.J."/>
            <person name="Cooper D."/>
            <person name="Kirkpatrick R."/>
            <person name="Kolosova N."/>
            <person name="Gunter L."/>
            <person name="Tuskan G.A."/>
            <person name="Douglas C.J."/>
            <person name="Holt R.A."/>
            <person name="Jones S.J."/>
            <person name="Marra M.A."/>
            <person name="Bohlmann J."/>
        </authorList>
    </citation>
    <scope>NUCLEOTIDE SEQUENCE</scope>
    <source>
        <tissue evidence="2">Phloem and cambium</tissue>
    </source>
</reference>
<organism evidence="2">
    <name type="scientific">Populus trichocarpa</name>
    <name type="common">Western balsam poplar</name>
    <name type="synonym">Populus balsamifera subsp. trichocarpa</name>
    <dbReference type="NCBI Taxonomy" id="3694"/>
    <lineage>
        <taxon>Eukaryota</taxon>
        <taxon>Viridiplantae</taxon>
        <taxon>Streptophyta</taxon>
        <taxon>Embryophyta</taxon>
        <taxon>Tracheophyta</taxon>
        <taxon>Spermatophyta</taxon>
        <taxon>Magnoliopsida</taxon>
        <taxon>eudicotyledons</taxon>
        <taxon>Gunneridae</taxon>
        <taxon>Pentapetalae</taxon>
        <taxon>rosids</taxon>
        <taxon>fabids</taxon>
        <taxon>Malpighiales</taxon>
        <taxon>Salicaceae</taxon>
        <taxon>Saliceae</taxon>
        <taxon>Populus</taxon>
    </lineage>
</organism>
<name>A9P8T2_POPTR</name>
<sequence>MCIIFSFLFFSMPSLYHILKFLADVISIGRFESSGASKHGRKGHGSTHITLM</sequence>
<evidence type="ECO:0000313" key="2">
    <source>
        <dbReference type="EMBL" id="ABK92785.1"/>
    </source>
</evidence>
<proteinExistence type="evidence at transcript level"/>
<dbReference type="EMBL" id="EF144548">
    <property type="protein sequence ID" value="ABK92785.1"/>
    <property type="molecule type" value="mRNA"/>
</dbReference>
<keyword evidence="1" id="KW-0732">Signal</keyword>
<accession>A9P8T2</accession>
<dbReference type="AlphaFoldDB" id="A9P8T2"/>
<feature type="signal peptide" evidence="1">
    <location>
        <begin position="1"/>
        <end position="16"/>
    </location>
</feature>
<feature type="chain" id="PRO_5002739888" evidence="1">
    <location>
        <begin position="17"/>
        <end position="52"/>
    </location>
</feature>